<evidence type="ECO:0000313" key="7">
    <source>
        <dbReference type="Proteomes" id="UP000595038"/>
    </source>
</evidence>
<dbReference type="InterPro" id="IPR013196">
    <property type="entry name" value="HTH_11"/>
</dbReference>
<dbReference type="Gene3D" id="1.10.10.10">
    <property type="entry name" value="Winged helix-like DNA-binding domain superfamily/Winged helix DNA-binding domain"/>
    <property type="match status" value="1"/>
</dbReference>
<dbReference type="SUPFAM" id="SSF46785">
    <property type="entry name" value="Winged helix' DNA-binding domain"/>
    <property type="match status" value="1"/>
</dbReference>
<dbReference type="InterPro" id="IPR028349">
    <property type="entry name" value="PafC-like"/>
</dbReference>
<feature type="domain" description="HTH deoR-type" evidence="3">
    <location>
        <begin position="2"/>
        <end position="57"/>
    </location>
</feature>
<dbReference type="RefSeq" id="WP_003182553.1">
    <property type="nucleotide sequence ID" value="NZ_BEXU01000031.1"/>
</dbReference>
<dbReference type="Proteomes" id="UP000435910">
    <property type="component" value="Unassembled WGS sequence"/>
</dbReference>
<dbReference type="PROSITE" id="PS52050">
    <property type="entry name" value="WYL"/>
    <property type="match status" value="1"/>
</dbReference>
<keyword evidence="2" id="KW-0804">Transcription</keyword>
<dbReference type="Pfam" id="PF25583">
    <property type="entry name" value="WCX"/>
    <property type="match status" value="1"/>
</dbReference>
<reference evidence="4 7" key="2">
    <citation type="submission" date="2020-12" db="EMBL/GenBank/DDBJ databases">
        <title>FDA dAtabase for Regulatory Grade micrObial Sequences (FDA-ARGOS): Supporting development and validation of Infectious Disease Dx tests.</title>
        <authorList>
            <person name="Nelson B."/>
            <person name="Plummer A."/>
            <person name="Tallon L."/>
            <person name="Sadzewicz L."/>
            <person name="Zhao X."/>
            <person name="Boylan J."/>
            <person name="Ott S."/>
            <person name="Bowen H."/>
            <person name="Vavikolanu K."/>
            <person name="Mehta A."/>
            <person name="Aluvathingal J."/>
            <person name="Nadendla S."/>
            <person name="Myers T."/>
            <person name="Yan Y."/>
            <person name="Sichtig H."/>
        </authorList>
    </citation>
    <scope>NUCLEOTIDE SEQUENCE [LARGE SCALE GENOMIC DNA]</scope>
    <source>
        <strain evidence="4 7">FDAARGOS_923</strain>
    </source>
</reference>
<dbReference type="PANTHER" id="PTHR34580:SF8">
    <property type="entry name" value="WYL DOMAIN-CONTAINING PROTEIN"/>
    <property type="match status" value="1"/>
</dbReference>
<evidence type="ECO:0000256" key="1">
    <source>
        <dbReference type="ARBA" id="ARBA00023015"/>
    </source>
</evidence>
<dbReference type="PIRSF" id="PIRSF016838">
    <property type="entry name" value="PafC"/>
    <property type="match status" value="1"/>
</dbReference>
<dbReference type="InterPro" id="IPR036390">
    <property type="entry name" value="WH_DNA-bd_sf"/>
</dbReference>
<proteinExistence type="predicted"/>
<sequence length="311" mass="35970">MKIDRLLAIVILLINKRQVQAKELAGMFEVSVRTIYRDIEAINQAGIPIVTSQGAGGGISIMERFRLENKLLSADELAAITTALESVSSTYEVLHHGSALEKIRFLVSEEEMPEFRKKTEKWFVDISSWGESPVIKEKIRLLDEASDSTRAVSFNYVDREGQTGKRKAEPHTLVLKGRHWYLYAFCLKRQAFRFFKLLRMKDVRMLEEKFERKEVDLSSLPWETSWYKPDNMTEVTLLIKPSGESLAREWFGSEALTYENGQCVATISYPEDQWLYGFLLQFGTHIEVLDPPRIRQKIKDLAKQIVHLYET</sequence>
<protein>
    <submittedName>
        <fullName evidence="4">YafY family transcriptional regulator</fullName>
    </submittedName>
</protein>
<dbReference type="InterPro" id="IPR001034">
    <property type="entry name" value="DeoR_HTH"/>
</dbReference>
<reference evidence="5 6" key="1">
    <citation type="submission" date="2019-06" db="EMBL/GenBank/DDBJ databases">
        <title>Genome sequence analysis of &gt;100 Bacillus licheniformis strains suggests intrinsic resistance to this species.</title>
        <authorList>
            <person name="Wels M."/>
            <person name="Siezen R.J."/>
            <person name="Johansen E."/>
            <person name="Stuer-Lauridsen B."/>
            <person name="Bjerre K."/>
            <person name="Nielsen B.K.K."/>
        </authorList>
    </citation>
    <scope>NUCLEOTIDE SEQUENCE [LARGE SCALE GENOMIC DNA]</scope>
    <source>
        <strain evidence="5 6">BAC-16736</strain>
    </source>
</reference>
<evidence type="ECO:0000313" key="5">
    <source>
        <dbReference type="EMBL" id="TWL20930.1"/>
    </source>
</evidence>
<name>A0A415JEZ6_BACLI</name>
<dbReference type="InterPro" id="IPR051534">
    <property type="entry name" value="CBASS_pafABC_assoc_protein"/>
</dbReference>
<dbReference type="Pfam" id="PF13280">
    <property type="entry name" value="WYL"/>
    <property type="match status" value="1"/>
</dbReference>
<dbReference type="Pfam" id="PF08279">
    <property type="entry name" value="HTH_11"/>
    <property type="match status" value="1"/>
</dbReference>
<dbReference type="GO" id="GO:0003700">
    <property type="term" value="F:DNA-binding transcription factor activity"/>
    <property type="evidence" value="ECO:0007669"/>
    <property type="project" value="InterPro"/>
</dbReference>
<accession>A0A415JEZ6</accession>
<dbReference type="InterPro" id="IPR026881">
    <property type="entry name" value="WYL_dom"/>
</dbReference>
<dbReference type="EMBL" id="CP065647">
    <property type="protein sequence ID" value="QPR71277.1"/>
    <property type="molecule type" value="Genomic_DNA"/>
</dbReference>
<dbReference type="PROSITE" id="PS51000">
    <property type="entry name" value="HTH_DEOR_2"/>
    <property type="match status" value="1"/>
</dbReference>
<dbReference type="InterPro" id="IPR057727">
    <property type="entry name" value="WCX_dom"/>
</dbReference>
<dbReference type="InterPro" id="IPR036388">
    <property type="entry name" value="WH-like_DNA-bd_sf"/>
</dbReference>
<keyword evidence="1" id="KW-0805">Transcription regulation</keyword>
<dbReference type="PANTHER" id="PTHR34580">
    <property type="match status" value="1"/>
</dbReference>
<evidence type="ECO:0000256" key="2">
    <source>
        <dbReference type="ARBA" id="ARBA00023163"/>
    </source>
</evidence>
<organism evidence="5 6">
    <name type="scientific">Bacillus licheniformis</name>
    <dbReference type="NCBI Taxonomy" id="1402"/>
    <lineage>
        <taxon>Bacteria</taxon>
        <taxon>Bacillati</taxon>
        <taxon>Bacillota</taxon>
        <taxon>Bacilli</taxon>
        <taxon>Bacillales</taxon>
        <taxon>Bacillaceae</taxon>
        <taxon>Bacillus</taxon>
    </lineage>
</organism>
<dbReference type="AlphaFoldDB" id="A0A415JEZ6"/>
<gene>
    <name evidence="5" type="ORF">CHCC16736_2214</name>
    <name evidence="4" type="ORF">I6G80_15705</name>
</gene>
<evidence type="ECO:0000313" key="4">
    <source>
        <dbReference type="EMBL" id="QPR71277.1"/>
    </source>
</evidence>
<evidence type="ECO:0000313" key="6">
    <source>
        <dbReference type="Proteomes" id="UP000435910"/>
    </source>
</evidence>
<dbReference type="EMBL" id="NILC01000033">
    <property type="protein sequence ID" value="TWL20930.1"/>
    <property type="molecule type" value="Genomic_DNA"/>
</dbReference>
<dbReference type="Proteomes" id="UP000595038">
    <property type="component" value="Chromosome"/>
</dbReference>
<dbReference type="OMA" id="IMETYRL"/>
<evidence type="ECO:0000259" key="3">
    <source>
        <dbReference type="PROSITE" id="PS51000"/>
    </source>
</evidence>
<dbReference type="GeneID" id="92861210"/>